<feature type="transmembrane region" description="Helical" evidence="2">
    <location>
        <begin position="250"/>
        <end position="273"/>
    </location>
</feature>
<dbReference type="EMBL" id="ACIL03000013">
    <property type="protein sequence ID" value="ESL02858.1"/>
    <property type="molecule type" value="Genomic_DNA"/>
</dbReference>
<feature type="domain" description="Histidine kinase N-terminal 7TM region" evidence="3">
    <location>
        <begin position="57"/>
        <end position="251"/>
    </location>
</feature>
<evidence type="ECO:0000256" key="1">
    <source>
        <dbReference type="SAM" id="Coils"/>
    </source>
</evidence>
<dbReference type="HOGENOM" id="CLU_036063_0_0_9"/>
<keyword evidence="1" id="KW-0175">Coiled coil</keyword>
<evidence type="ECO:0000313" key="4">
    <source>
        <dbReference type="EMBL" id="ESL02858.1"/>
    </source>
</evidence>
<dbReference type="AlphaFoldDB" id="V2Y1K9"/>
<reference evidence="4 5" key="1">
    <citation type="submission" date="2013-06" db="EMBL/GenBank/DDBJ databases">
        <authorList>
            <person name="Weinstock G."/>
            <person name="Sodergren E."/>
            <person name="Clifton S."/>
            <person name="Fulton L."/>
            <person name="Fulton B."/>
            <person name="Courtney L."/>
            <person name="Fronick C."/>
            <person name="Harrison M."/>
            <person name="Strong C."/>
            <person name="Farmer C."/>
            <person name="Delahaunty K."/>
            <person name="Markovic C."/>
            <person name="Hall O."/>
            <person name="Minx P."/>
            <person name="Tomlinson C."/>
            <person name="Mitreva M."/>
            <person name="Nelson J."/>
            <person name="Hou S."/>
            <person name="Wollam A."/>
            <person name="Pepin K.H."/>
            <person name="Johnson M."/>
            <person name="Bhonagiri V."/>
            <person name="Nash W.E."/>
            <person name="Warren W."/>
            <person name="Chinwalla A."/>
            <person name="Mardis E.R."/>
            <person name="Wilson R.K."/>
        </authorList>
    </citation>
    <scope>NUCLEOTIDE SEQUENCE [LARGE SCALE GENOMIC DNA]</scope>
    <source>
        <strain evidence="4 5">ATCC 51271</strain>
    </source>
</reference>
<feature type="transmembrane region" description="Helical" evidence="2">
    <location>
        <begin position="219"/>
        <end position="235"/>
    </location>
</feature>
<protein>
    <recommendedName>
        <fullName evidence="3">Histidine kinase N-terminal 7TM region domain-containing protein</fullName>
    </recommendedName>
</protein>
<name>V2Y1K9_9FIRM</name>
<feature type="coiled-coil region" evidence="1">
    <location>
        <begin position="348"/>
        <end position="416"/>
    </location>
</feature>
<keyword evidence="5" id="KW-1185">Reference proteome</keyword>
<evidence type="ECO:0000313" key="5">
    <source>
        <dbReference type="Proteomes" id="UP000018227"/>
    </source>
</evidence>
<organism evidence="4 5">
    <name type="scientific">Catonella morbi ATCC 51271</name>
    <dbReference type="NCBI Taxonomy" id="592026"/>
    <lineage>
        <taxon>Bacteria</taxon>
        <taxon>Bacillati</taxon>
        <taxon>Bacillota</taxon>
        <taxon>Clostridia</taxon>
        <taxon>Lachnospirales</taxon>
        <taxon>Lachnospiraceae</taxon>
        <taxon>Catonella</taxon>
    </lineage>
</organism>
<dbReference type="STRING" id="592026.GCWU0000282_001728"/>
<proteinExistence type="predicted"/>
<keyword evidence="2" id="KW-1133">Transmembrane helix</keyword>
<accession>V2Y1K9</accession>
<keyword evidence="2" id="KW-0472">Membrane</keyword>
<sequence length="561" mass="64404">MKRQRGKPMNERGRELRRDLAVIFIVMAVSLFRPSELLGISTFTKTVLANIKPFVYIGLFLVWSAMVKRSIINKYLRDYLLAVAYSGVFWVLIRTIKFEMTIRGDRLNFFLQYVYYIPVILIPTFTLFSALHTRRGENYRIPKALLIPVLCISITLILLVLTNDGHHFFYGLKNGVFSVWEYSYGIVYYIILIWITLLITIAIFLILIRAKLPNRKFTVVKPFIIITVIVIYFLLERIFPRIWEYFSSDWASFTSLAFIAILDSCITTGMIPANTDYEKLFRALNLEMIIADDMGKPCFVTAGVYAPYIIPSYAESDISEHNTILKTYRLNPGMAVWKEDTSKVTRLIKRLQDNRNELSSKNELDRENVNTKLAIQKAQENNRLFDLSQQATKKQNEALDDILEAYSKEKEKEKKKALLAKAAVLGAFIKRRGNLVFAAEKYGNISSGELKLCFHESIRNIELTGADCFLDFHLTEDKRIGMSTACLLYEIFETVVENCIDDFGSVFVRINEEEKRLSAFISIGTNRHLKEGSLPFYVLADSDNGSLNISFSLPTEGGEEL</sequence>
<dbReference type="Proteomes" id="UP000018227">
    <property type="component" value="Unassembled WGS sequence"/>
</dbReference>
<feature type="transmembrane region" description="Helical" evidence="2">
    <location>
        <begin position="113"/>
        <end position="132"/>
    </location>
</feature>
<dbReference type="Pfam" id="PF16927">
    <property type="entry name" value="HisKA_7TM"/>
    <property type="match status" value="1"/>
</dbReference>
<evidence type="ECO:0000259" key="3">
    <source>
        <dbReference type="Pfam" id="PF16927"/>
    </source>
</evidence>
<comment type="caution">
    <text evidence="4">The sequence shown here is derived from an EMBL/GenBank/DDBJ whole genome shotgun (WGS) entry which is preliminary data.</text>
</comment>
<feature type="transmembrane region" description="Helical" evidence="2">
    <location>
        <begin position="75"/>
        <end position="93"/>
    </location>
</feature>
<feature type="transmembrane region" description="Helical" evidence="2">
    <location>
        <begin position="182"/>
        <end position="207"/>
    </location>
</feature>
<dbReference type="InterPro" id="IPR031621">
    <property type="entry name" value="HisKA_7TM"/>
</dbReference>
<feature type="transmembrane region" description="Helical" evidence="2">
    <location>
        <begin position="20"/>
        <end position="40"/>
    </location>
</feature>
<feature type="transmembrane region" description="Helical" evidence="2">
    <location>
        <begin position="144"/>
        <end position="162"/>
    </location>
</feature>
<gene>
    <name evidence="4" type="ORF">GCWU0000282_001728</name>
</gene>
<dbReference type="OrthoDB" id="3196489at2"/>
<evidence type="ECO:0000256" key="2">
    <source>
        <dbReference type="SAM" id="Phobius"/>
    </source>
</evidence>
<keyword evidence="2" id="KW-0812">Transmembrane</keyword>
<dbReference type="eggNOG" id="ENOG502Z9M2">
    <property type="taxonomic scope" value="Bacteria"/>
</dbReference>